<protein>
    <recommendedName>
        <fullName evidence="4">Proteasome alpha-type subunits domain-containing protein</fullName>
    </recommendedName>
</protein>
<proteinExistence type="predicted"/>
<dbReference type="HOGENOM" id="CLU_035750_8_1_1"/>
<accession>J9D960</accession>
<dbReference type="AlphaFoldDB" id="J9D960"/>
<dbReference type="InterPro" id="IPR050115">
    <property type="entry name" value="Proteasome_alpha"/>
</dbReference>
<keyword evidence="3" id="KW-1185">Reference proteome</keyword>
<sequence>MSYRNYDYVSLFNPEGKVEPFTNIEKTTQLGALSVALINEKTLEGIILAHKITTHLEPQKIGDDENLLESKISLEFPRKKIFKVGPKTLFSFSGITNDGLEIYNYLLNMCVNERVNKNRSIDAAKVFDDLCVEAGARLMVRNNRPFGCTTLLLNIVNNKELSLDSSVDQTTSSSNNSINKRIQLVEFGVAGKVNLCYAVSIGNRSQSARTILEKYYNDNMSLQDMINLGIRSMKNAINDLTPDVVEIYALNDKGIHEIDPKQYM</sequence>
<evidence type="ECO:0000313" key="3">
    <source>
        <dbReference type="Proteomes" id="UP000003163"/>
    </source>
</evidence>
<reference evidence="2 3" key="1">
    <citation type="submission" date="2011-08" db="EMBL/GenBank/DDBJ databases">
        <authorList>
            <person name="Liu Z.J."/>
            <person name="Shi F.L."/>
            <person name="Lu J.Q."/>
            <person name="Li M."/>
            <person name="Wang Z.L."/>
        </authorList>
    </citation>
    <scope>NUCLEOTIDE SEQUENCE [LARGE SCALE GENOMIC DNA]</scope>
    <source>
        <strain evidence="2 3">USNM 41457</strain>
    </source>
</reference>
<organism evidence="2 3">
    <name type="scientific">Edhazardia aedis (strain USNM 41457)</name>
    <name type="common">Microsporidian parasite</name>
    <dbReference type="NCBI Taxonomy" id="1003232"/>
    <lineage>
        <taxon>Eukaryota</taxon>
        <taxon>Fungi</taxon>
        <taxon>Fungi incertae sedis</taxon>
        <taxon>Microsporidia</taxon>
        <taxon>Edhazardia</taxon>
    </lineage>
</organism>
<dbReference type="Pfam" id="PF00227">
    <property type="entry name" value="Proteasome"/>
    <property type="match status" value="2"/>
</dbReference>
<dbReference type="InterPro" id="IPR001353">
    <property type="entry name" value="Proteasome_sua/b"/>
</dbReference>
<evidence type="ECO:0000256" key="1">
    <source>
        <dbReference type="ARBA" id="ARBA00022942"/>
    </source>
</evidence>
<dbReference type="Proteomes" id="UP000003163">
    <property type="component" value="Unassembled WGS sequence"/>
</dbReference>
<dbReference type="OrthoDB" id="431557at2759"/>
<reference evidence="3" key="2">
    <citation type="submission" date="2015-07" db="EMBL/GenBank/DDBJ databases">
        <title>Contrasting host-pathogen interactions and genome evolution in two generalist and specialist microsporidian pathogens of mosquitoes.</title>
        <authorList>
            <consortium name="The Broad Institute Genomics Platform"/>
            <consortium name="The Broad Institute Genome Sequencing Center for Infectious Disease"/>
            <person name="Cuomo C.A."/>
            <person name="Sanscrainte N.D."/>
            <person name="Goldberg J.M."/>
            <person name="Heiman D."/>
            <person name="Young S."/>
            <person name="Zeng Q."/>
            <person name="Becnel J.J."/>
            <person name="Birren B.W."/>
        </authorList>
    </citation>
    <scope>NUCLEOTIDE SEQUENCE [LARGE SCALE GENOMIC DNA]</scope>
    <source>
        <strain evidence="3">USNM 41457</strain>
    </source>
</reference>
<dbReference type="InterPro" id="IPR029055">
    <property type="entry name" value="Ntn_hydrolases_N"/>
</dbReference>
<gene>
    <name evidence="2" type="ORF">EDEG_01435</name>
</gene>
<dbReference type="PANTHER" id="PTHR11599">
    <property type="entry name" value="PROTEASOME SUBUNIT ALPHA/BETA"/>
    <property type="match status" value="1"/>
</dbReference>
<name>J9D960_EDHAE</name>
<evidence type="ECO:0000313" key="2">
    <source>
        <dbReference type="EMBL" id="EJW04311.1"/>
    </source>
</evidence>
<dbReference type="Gene3D" id="3.60.20.10">
    <property type="entry name" value="Glutamine Phosphoribosylpyrophosphate, subunit 1, domain 1"/>
    <property type="match status" value="1"/>
</dbReference>
<dbReference type="STRING" id="1003232.J9D960"/>
<dbReference type="SUPFAM" id="SSF56235">
    <property type="entry name" value="N-terminal nucleophile aminohydrolases (Ntn hydrolases)"/>
    <property type="match status" value="1"/>
</dbReference>
<comment type="caution">
    <text evidence="2">The sequence shown here is derived from an EMBL/GenBank/DDBJ whole genome shotgun (WGS) entry which is preliminary data.</text>
</comment>
<dbReference type="VEuPathDB" id="MicrosporidiaDB:EDEG_01435"/>
<evidence type="ECO:0008006" key="4">
    <source>
        <dbReference type="Google" id="ProtNLM"/>
    </source>
</evidence>
<dbReference type="GO" id="GO:0051603">
    <property type="term" value="P:proteolysis involved in protein catabolic process"/>
    <property type="evidence" value="ECO:0007669"/>
    <property type="project" value="InterPro"/>
</dbReference>
<dbReference type="OMA" id="MSSKERY"/>
<dbReference type="GO" id="GO:0005839">
    <property type="term" value="C:proteasome core complex"/>
    <property type="evidence" value="ECO:0007669"/>
    <property type="project" value="InterPro"/>
</dbReference>
<dbReference type="InParanoid" id="J9D960"/>
<keyword evidence="1" id="KW-0647">Proteasome</keyword>
<dbReference type="EMBL" id="AFBI03000020">
    <property type="protein sequence ID" value="EJW04311.1"/>
    <property type="molecule type" value="Genomic_DNA"/>
</dbReference>